<dbReference type="OrthoDB" id="286734at2759"/>
<dbReference type="EMBL" id="KB632237">
    <property type="protein sequence ID" value="ERL90435.1"/>
    <property type="molecule type" value="Genomic_DNA"/>
</dbReference>
<evidence type="ECO:0000256" key="5">
    <source>
        <dbReference type="ARBA" id="ARBA00023136"/>
    </source>
</evidence>
<keyword evidence="3 7" id="KW-0812">Transmembrane</keyword>
<gene>
    <name evidence="10" type="primary">109539747</name>
    <name evidence="9" type="ORF">D910_07784</name>
    <name evidence="8" type="ORF">YQE_08152</name>
</gene>
<organism evidence="8">
    <name type="scientific">Dendroctonus ponderosae</name>
    <name type="common">Mountain pine beetle</name>
    <dbReference type="NCBI Taxonomy" id="77166"/>
    <lineage>
        <taxon>Eukaryota</taxon>
        <taxon>Metazoa</taxon>
        <taxon>Ecdysozoa</taxon>
        <taxon>Arthropoda</taxon>
        <taxon>Hexapoda</taxon>
        <taxon>Insecta</taxon>
        <taxon>Pterygota</taxon>
        <taxon>Neoptera</taxon>
        <taxon>Endopterygota</taxon>
        <taxon>Coleoptera</taxon>
        <taxon>Polyphaga</taxon>
        <taxon>Cucujiformia</taxon>
        <taxon>Curculionidae</taxon>
        <taxon>Scolytinae</taxon>
        <taxon>Dendroctonus</taxon>
    </lineage>
</organism>
<evidence type="ECO:0000313" key="11">
    <source>
        <dbReference type="Proteomes" id="UP000019118"/>
    </source>
</evidence>
<dbReference type="GO" id="GO:0016020">
    <property type="term" value="C:membrane"/>
    <property type="evidence" value="ECO:0007669"/>
    <property type="project" value="UniProtKB-SubCell"/>
</dbReference>
<feature type="transmembrane region" description="Helical" evidence="7">
    <location>
        <begin position="363"/>
        <end position="384"/>
    </location>
</feature>
<dbReference type="InterPro" id="IPR004299">
    <property type="entry name" value="MBOAT_fam"/>
</dbReference>
<evidence type="ECO:0000313" key="8">
    <source>
        <dbReference type="EMBL" id="ENN75377.1"/>
    </source>
</evidence>
<evidence type="ECO:0000256" key="7">
    <source>
        <dbReference type="SAM" id="Phobius"/>
    </source>
</evidence>
<dbReference type="PANTHER" id="PTHR13906">
    <property type="entry name" value="PORCUPINE"/>
    <property type="match status" value="1"/>
</dbReference>
<dbReference type="OMA" id="WHGTRPG"/>
<dbReference type="GO" id="GO:0016746">
    <property type="term" value="F:acyltransferase activity"/>
    <property type="evidence" value="ECO:0007669"/>
    <property type="project" value="UniProtKB-KW"/>
</dbReference>
<evidence type="ECO:0000313" key="12">
    <source>
        <dbReference type="Proteomes" id="UP000030742"/>
    </source>
</evidence>
<feature type="transmembrane region" description="Helical" evidence="7">
    <location>
        <begin position="99"/>
        <end position="118"/>
    </location>
</feature>
<evidence type="ECO:0000256" key="3">
    <source>
        <dbReference type="ARBA" id="ARBA00022692"/>
    </source>
</evidence>
<dbReference type="EnsemblMetazoa" id="XM_019907720.1">
    <property type="protein sequence ID" value="XP_019763279.1"/>
    <property type="gene ID" value="LOC109539747"/>
</dbReference>
<accession>N6U9T9</accession>
<feature type="transmembrane region" description="Helical" evidence="7">
    <location>
        <begin position="405"/>
        <end position="429"/>
    </location>
</feature>
<evidence type="ECO:0000256" key="4">
    <source>
        <dbReference type="ARBA" id="ARBA00022989"/>
    </source>
</evidence>
<evidence type="ECO:0000256" key="2">
    <source>
        <dbReference type="ARBA" id="ARBA00022679"/>
    </source>
</evidence>
<evidence type="ECO:0000313" key="9">
    <source>
        <dbReference type="EMBL" id="ERL90435.1"/>
    </source>
</evidence>
<dbReference type="STRING" id="77166.N6U9T9"/>
<keyword evidence="2" id="KW-0808">Transferase</keyword>
<feature type="transmembrane region" description="Helical" evidence="7">
    <location>
        <begin position="28"/>
        <end position="48"/>
    </location>
</feature>
<feature type="transmembrane region" description="Helical" evidence="7">
    <location>
        <begin position="441"/>
        <end position="460"/>
    </location>
</feature>
<feature type="non-terminal residue" evidence="8">
    <location>
        <position position="1"/>
    </location>
</feature>
<dbReference type="AlphaFoldDB" id="N6U9T9"/>
<reference evidence="11 12" key="1">
    <citation type="journal article" date="2013" name="Genome Biol.">
        <title>Draft genome of the mountain pine beetle, Dendroctonus ponderosae Hopkins, a major forest pest.</title>
        <authorList>
            <person name="Keeling C.I."/>
            <person name="Yuen M.M."/>
            <person name="Liao N.Y."/>
            <person name="Docking T.R."/>
            <person name="Chan S.K."/>
            <person name="Taylor G.A."/>
            <person name="Palmquist D.L."/>
            <person name="Jackman S.D."/>
            <person name="Nguyen A."/>
            <person name="Li M."/>
            <person name="Henderson H."/>
            <person name="Janes J.K."/>
            <person name="Zhao Y."/>
            <person name="Pandoh P."/>
            <person name="Moore R."/>
            <person name="Sperling F.A."/>
            <person name="Huber D.P."/>
            <person name="Birol I."/>
            <person name="Jones S.J."/>
            <person name="Bohlmann J."/>
        </authorList>
    </citation>
    <scope>NUCLEOTIDE SEQUENCE</scope>
</reference>
<sequence>MTDNLENYGGSRLLEGLSGYTSLHLDQLNFLVSQLVALTIAALYRTLLGPAKVSPKVRHVFGLLFGLWMSYFCFGYQALHLAGLPAACYLVILTQNPSIMHGAVLFTAILYLSMIHLYRQLFDDSSFGLDISGPLMVITQKVTSLAFSLHDGMVENDEKLTETQRSYALKKVPNLLEFFSYSLMFPSLMAGPAMFYKDYIEFIEGNSLMDLKKSTPSSKPVVVHEPNLMKVVFKKLALAIVCALVFVLFLPRFPITRLKDEDFINNTTFTYKFWYLSVATSLVRAKYYFAWTLADAICNNAGMGWDGSSWSRYTNVDIFRFELGTSLKESIEAWNKGTNQWLRFIVYKRSSSYSTLATFALSAIWHGFYPGYYITFLSGALFTFASRTMHRHLRPHFMYSSESKVLYNIITFAATRLVMVYITFPFVLLEFSGSVLIYHKLYWVFHIFACLTLWMVPQLLPKDKMGEMIQKNGIAIALSKAGPYSEAVGKID</sequence>
<evidence type="ECO:0000256" key="6">
    <source>
        <dbReference type="ARBA" id="ARBA00023315"/>
    </source>
</evidence>
<dbReference type="PANTHER" id="PTHR13906:SF4">
    <property type="entry name" value="LYSOPHOSPHOLIPID ACYLTRANSFERASE 6"/>
    <property type="match status" value="1"/>
</dbReference>
<dbReference type="KEGG" id="dpa:109539747"/>
<comment type="subcellular location">
    <subcellularLocation>
        <location evidence="1">Membrane</location>
        <topology evidence="1">Multi-pass membrane protein</topology>
    </subcellularLocation>
</comment>
<name>N6U9T9_DENPD</name>
<dbReference type="EnsemblMetazoa" id="XM_019907717.1">
    <property type="protein sequence ID" value="XP_019763276.1"/>
    <property type="gene ID" value="LOC109539747"/>
</dbReference>
<keyword evidence="6" id="KW-0012">Acyltransferase</keyword>
<dbReference type="HOGENOM" id="CLU_011340_3_0_1"/>
<protein>
    <submittedName>
        <fullName evidence="8 10">Uncharacterized protein</fullName>
    </submittedName>
</protein>
<dbReference type="InterPro" id="IPR049941">
    <property type="entry name" value="LPLAT_7/PORCN-like"/>
</dbReference>
<evidence type="ECO:0000313" key="10">
    <source>
        <dbReference type="EnsemblMetazoa" id="XP_019763276.1"/>
    </source>
</evidence>
<dbReference type="Proteomes" id="UP000019118">
    <property type="component" value="Unassembled WGS sequence"/>
</dbReference>
<dbReference type="Pfam" id="PF03062">
    <property type="entry name" value="MBOAT"/>
    <property type="match status" value="1"/>
</dbReference>
<dbReference type="EMBL" id="KB741015">
    <property type="protein sequence ID" value="ENN75377.1"/>
    <property type="molecule type" value="Genomic_DNA"/>
</dbReference>
<keyword evidence="11" id="KW-1185">Reference proteome</keyword>
<keyword evidence="4 7" id="KW-1133">Transmembrane helix</keyword>
<dbReference type="GO" id="GO:0030258">
    <property type="term" value="P:lipid modification"/>
    <property type="evidence" value="ECO:0007669"/>
    <property type="project" value="TreeGrafter"/>
</dbReference>
<keyword evidence="5 7" id="KW-0472">Membrane</keyword>
<proteinExistence type="predicted"/>
<reference evidence="10" key="2">
    <citation type="submission" date="2024-08" db="UniProtKB">
        <authorList>
            <consortium name="EnsemblMetazoa"/>
        </authorList>
    </citation>
    <scope>IDENTIFICATION</scope>
</reference>
<dbReference type="Proteomes" id="UP000030742">
    <property type="component" value="Unassembled WGS sequence"/>
</dbReference>
<feature type="transmembrane region" description="Helical" evidence="7">
    <location>
        <begin position="60"/>
        <end position="79"/>
    </location>
</feature>
<dbReference type="EnsemblMetazoa" id="XM_019907719.1">
    <property type="protein sequence ID" value="XP_019763278.1"/>
    <property type="gene ID" value="LOC109539747"/>
</dbReference>
<feature type="transmembrane region" description="Helical" evidence="7">
    <location>
        <begin position="236"/>
        <end position="255"/>
    </location>
</feature>
<evidence type="ECO:0000256" key="1">
    <source>
        <dbReference type="ARBA" id="ARBA00004141"/>
    </source>
</evidence>